<proteinExistence type="inferred from homology"/>
<dbReference type="SUPFAM" id="SSF144232">
    <property type="entry name" value="HIT/MYND zinc finger-like"/>
    <property type="match status" value="1"/>
</dbReference>
<evidence type="ECO:0000256" key="1">
    <source>
        <dbReference type="ARBA" id="ARBA00022499"/>
    </source>
</evidence>
<dbReference type="InterPro" id="IPR007529">
    <property type="entry name" value="Znf_HIT"/>
</dbReference>
<dbReference type="InterPro" id="IPR051639">
    <property type="entry name" value="BCD1"/>
</dbReference>
<keyword evidence="7" id="KW-0832">Ubl conjugation</keyword>
<comment type="subunit">
    <text evidence="10">Interacts with FBL, SNU13, NOP58, NUFIP1, RUVBL1, RUVBL2 and TAF9. Interacts (via HIT-type zinc finger) with the RUVBL1/RUVBL2 complex in the presence of ADP.</text>
</comment>
<dbReference type="Pfam" id="PF25790">
    <property type="entry name" value="BCD1"/>
    <property type="match status" value="1"/>
</dbReference>
<comment type="similarity">
    <text evidence="9">Belongs to the BCD1 family.</text>
</comment>
<dbReference type="KEGG" id="dre:100332549"/>
<dbReference type="GO" id="GO:0042254">
    <property type="term" value="P:ribosome biogenesis"/>
    <property type="evidence" value="ECO:0007669"/>
    <property type="project" value="UniProtKB-KW"/>
</dbReference>
<dbReference type="PANTHER" id="PTHR13483">
    <property type="entry name" value="BOX C_D SNORNA PROTEIN 1-RELATED"/>
    <property type="match status" value="1"/>
</dbReference>
<dbReference type="GO" id="GO:0008270">
    <property type="term" value="F:zinc ion binding"/>
    <property type="evidence" value="ECO:0007669"/>
    <property type="project" value="UniProtKB-UniRule"/>
</dbReference>
<evidence type="ECO:0000256" key="11">
    <source>
        <dbReference type="ARBA" id="ARBA00068630"/>
    </source>
</evidence>
<reference evidence="15" key="1">
    <citation type="submission" date="2025-08" db="UniProtKB">
        <authorList>
            <consortium name="RefSeq"/>
        </authorList>
    </citation>
    <scope>IDENTIFICATION</scope>
    <source>
        <strain evidence="15">Tuebingen</strain>
        <tissue evidence="15">Fibroblasts and whole tissue</tissue>
    </source>
</reference>
<keyword evidence="3" id="KW-0597">Phosphoprotein</keyword>
<dbReference type="AGR" id="ZFIN:ZDB-GENE-110411-38"/>
<name>A0AB32TIB7_DANRE</name>
<evidence type="ECO:0000256" key="7">
    <source>
        <dbReference type="ARBA" id="ARBA00022843"/>
    </source>
</evidence>
<dbReference type="PROSITE" id="PS51083">
    <property type="entry name" value="ZF_HIT"/>
    <property type="match status" value="1"/>
</dbReference>
<evidence type="ECO:0000256" key="6">
    <source>
        <dbReference type="ARBA" id="ARBA00022833"/>
    </source>
</evidence>
<evidence type="ECO:0000256" key="8">
    <source>
        <dbReference type="ARBA" id="ARBA00049598"/>
    </source>
</evidence>
<keyword evidence="14" id="KW-1185">Reference proteome</keyword>
<dbReference type="AlphaFoldDB" id="A0AB32TIB7"/>
<dbReference type="ZFIN" id="ZDB-GENE-110411-38">
    <property type="gene designation" value="znhit6"/>
</dbReference>
<dbReference type="Pfam" id="PF04438">
    <property type="entry name" value="zf-HIT"/>
    <property type="match status" value="1"/>
</dbReference>
<organism evidence="14 15">
    <name type="scientific">Danio rerio</name>
    <name type="common">Zebrafish</name>
    <name type="synonym">Brachydanio rerio</name>
    <dbReference type="NCBI Taxonomy" id="7955"/>
    <lineage>
        <taxon>Eukaryota</taxon>
        <taxon>Metazoa</taxon>
        <taxon>Chordata</taxon>
        <taxon>Craniata</taxon>
        <taxon>Vertebrata</taxon>
        <taxon>Euteleostomi</taxon>
        <taxon>Actinopterygii</taxon>
        <taxon>Neopterygii</taxon>
        <taxon>Teleostei</taxon>
        <taxon>Ostariophysi</taxon>
        <taxon>Cypriniformes</taxon>
        <taxon>Danionidae</taxon>
        <taxon>Danioninae</taxon>
        <taxon>Danio</taxon>
    </lineage>
</organism>
<comment type="function">
    <text evidence="8">Required for box C/D snoRNAs accumulation involved in snoRNA processing, snoRNA transport to the nucleolus and ribosome biogenesis.</text>
</comment>
<dbReference type="FunFam" id="3.30.60.190:FF:000001">
    <property type="entry name" value="box C/D snoRNA protein 1"/>
    <property type="match status" value="1"/>
</dbReference>
<dbReference type="Proteomes" id="UP000000437">
    <property type="component" value="Chromosome 23"/>
</dbReference>
<protein>
    <recommendedName>
        <fullName evidence="11">Box C/D snoRNA protein 1</fullName>
    </recommendedName>
    <alternativeName>
        <fullName evidence="12">Zinc finger HIT domain-containing protein 6</fullName>
    </alternativeName>
</protein>
<keyword evidence="1" id="KW-1017">Isopeptide bond</keyword>
<dbReference type="Gene3D" id="3.30.60.190">
    <property type="match status" value="1"/>
</dbReference>
<keyword evidence="2" id="KW-0690">Ribosome biogenesis</keyword>
<gene>
    <name evidence="15 16" type="primary">znhit6</name>
</gene>
<evidence type="ECO:0000256" key="3">
    <source>
        <dbReference type="ARBA" id="ARBA00022553"/>
    </source>
</evidence>
<evidence type="ECO:0000256" key="4">
    <source>
        <dbReference type="ARBA" id="ARBA00022723"/>
    </source>
</evidence>
<evidence type="ECO:0000313" key="16">
    <source>
        <dbReference type="ZFIN" id="ZDB-GENE-110411-38"/>
    </source>
</evidence>
<evidence type="ECO:0000313" key="15">
    <source>
        <dbReference type="RefSeq" id="XP_068073071.2"/>
    </source>
</evidence>
<accession>A0AB32TIB7</accession>
<keyword evidence="5 13" id="KW-0863">Zinc-finger</keyword>
<sequence>MKMNLPDVDNNTADEERRAVKRKMAMSRCDVCDCEEAKYRCPSCKKHTCSLVCVKRHKSVSGCSGVRDQTAFVSLSDFREIHMLSDYRFLEDSARLRQQSSRDTVMTSGRQHPKQGQWMIRKAKAVKVTLKLLPKVFSKHRENTTVFIHRERRFHWHLNIHFPQSEAVYSERRPDNTPLEQILHGYIHPSEADPVRRQKLKLYVSSQQNIRVFLKAELEQLNSLRYHELELNKTLQENLMYKTIIEYPELFVVLDQHSQQYHTPEPDAPDEGTASASSSPSETPAKKKPRVSEDEDLEDGELRSEDDEENQHHTQNKLAEDAERTAGPPEEEHKPSGESERAHDDDDDDDEGQTDRPRPS</sequence>
<dbReference type="RefSeq" id="XP_068073071.2">
    <property type="nucleotide sequence ID" value="XM_068216970.2"/>
</dbReference>
<evidence type="ECO:0000256" key="10">
    <source>
        <dbReference type="ARBA" id="ARBA00061949"/>
    </source>
</evidence>
<evidence type="ECO:0000256" key="12">
    <source>
        <dbReference type="ARBA" id="ARBA00077531"/>
    </source>
</evidence>
<dbReference type="CTD" id="54680"/>
<evidence type="ECO:0000256" key="9">
    <source>
        <dbReference type="ARBA" id="ARBA00049654"/>
    </source>
</evidence>
<keyword evidence="4" id="KW-0479">Metal-binding</keyword>
<dbReference type="InterPro" id="IPR057721">
    <property type="entry name" value="BCD1_alpha/beta"/>
</dbReference>
<dbReference type="PANTHER" id="PTHR13483:SF3">
    <property type="entry name" value="BOX C_D SNORNA PROTEIN 1"/>
    <property type="match status" value="1"/>
</dbReference>
<evidence type="ECO:0000256" key="13">
    <source>
        <dbReference type="PROSITE-ProRule" id="PRU00453"/>
    </source>
</evidence>
<evidence type="ECO:0000256" key="2">
    <source>
        <dbReference type="ARBA" id="ARBA00022517"/>
    </source>
</evidence>
<evidence type="ECO:0000256" key="5">
    <source>
        <dbReference type="ARBA" id="ARBA00022771"/>
    </source>
</evidence>
<evidence type="ECO:0000313" key="14">
    <source>
        <dbReference type="Proteomes" id="UP000000437"/>
    </source>
</evidence>
<dbReference type="CDD" id="cd23023">
    <property type="entry name" value="zf-HIT_BCD1"/>
    <property type="match status" value="1"/>
</dbReference>
<keyword evidence="6" id="KW-0862">Zinc</keyword>